<keyword evidence="3" id="KW-1185">Reference proteome</keyword>
<dbReference type="Bgee" id="ENSCSAG00000000290">
    <property type="expression patterns" value="Expressed in prefrontal cortex and 6 other cell types or tissues"/>
</dbReference>
<name>A0A0D9SA18_CHLSB</name>
<evidence type="ECO:0000313" key="2">
    <source>
        <dbReference type="Ensembl" id="ENSCSAP00000017707.1"/>
    </source>
</evidence>
<sequence length="59" mass="7040">NTHIYSHSTQTLHSTHTCLPVHRHIQRHTDKHHSRKIFPRTHGHPTPRITRLSQRHICT</sequence>
<organism evidence="2 3">
    <name type="scientific">Chlorocebus sabaeus</name>
    <name type="common">Green monkey</name>
    <name type="synonym">Simia sabaea</name>
    <dbReference type="NCBI Taxonomy" id="60711"/>
    <lineage>
        <taxon>Eukaryota</taxon>
        <taxon>Metazoa</taxon>
        <taxon>Chordata</taxon>
        <taxon>Craniata</taxon>
        <taxon>Vertebrata</taxon>
        <taxon>Euteleostomi</taxon>
        <taxon>Mammalia</taxon>
        <taxon>Eutheria</taxon>
        <taxon>Euarchontoglires</taxon>
        <taxon>Primates</taxon>
        <taxon>Haplorrhini</taxon>
        <taxon>Catarrhini</taxon>
        <taxon>Cercopithecidae</taxon>
        <taxon>Cercopithecinae</taxon>
        <taxon>Chlorocebus</taxon>
    </lineage>
</organism>
<evidence type="ECO:0000313" key="3">
    <source>
        <dbReference type="Proteomes" id="UP000029965"/>
    </source>
</evidence>
<feature type="region of interest" description="Disordered" evidence="1">
    <location>
        <begin position="28"/>
        <end position="59"/>
    </location>
</feature>
<dbReference type="Ensembl" id="ENSCSAT00000018245.1">
    <property type="protein sequence ID" value="ENSCSAP00000017707.1"/>
    <property type="gene ID" value="ENSCSAG00000000290.1"/>
</dbReference>
<protein>
    <submittedName>
        <fullName evidence="2">Uncharacterized protein</fullName>
    </submittedName>
</protein>
<reference evidence="2" key="3">
    <citation type="submission" date="2025-09" db="UniProtKB">
        <authorList>
            <consortium name="Ensembl"/>
        </authorList>
    </citation>
    <scope>IDENTIFICATION</scope>
</reference>
<reference evidence="2" key="2">
    <citation type="submission" date="2025-08" db="UniProtKB">
        <authorList>
            <consortium name="Ensembl"/>
        </authorList>
    </citation>
    <scope>IDENTIFICATION</scope>
</reference>
<dbReference type="EMBL" id="AQIB01130555">
    <property type="status" value="NOT_ANNOTATED_CDS"/>
    <property type="molecule type" value="Genomic_DNA"/>
</dbReference>
<reference evidence="2 3" key="1">
    <citation type="submission" date="2014-03" db="EMBL/GenBank/DDBJ databases">
        <authorList>
            <person name="Warren W."/>
            <person name="Wilson R.K."/>
        </authorList>
    </citation>
    <scope>NUCLEOTIDE SEQUENCE</scope>
</reference>
<accession>A0A0D9SA18</accession>
<dbReference type="Proteomes" id="UP000029965">
    <property type="component" value="Chromosome X"/>
</dbReference>
<feature type="compositionally biased region" description="Basic residues" evidence="1">
    <location>
        <begin position="28"/>
        <end position="45"/>
    </location>
</feature>
<dbReference type="AlphaFoldDB" id="A0A0D9SA18"/>
<proteinExistence type="predicted"/>
<evidence type="ECO:0000256" key="1">
    <source>
        <dbReference type="SAM" id="MobiDB-lite"/>
    </source>
</evidence>